<dbReference type="Pfam" id="PF01501">
    <property type="entry name" value="Glyco_transf_8"/>
    <property type="match status" value="1"/>
</dbReference>
<dbReference type="SUPFAM" id="SSF53448">
    <property type="entry name" value="Nucleotide-diphospho-sugar transferases"/>
    <property type="match status" value="1"/>
</dbReference>
<dbReference type="EMBL" id="QGNW01001123">
    <property type="protein sequence ID" value="RVW54961.1"/>
    <property type="molecule type" value="Genomic_DNA"/>
</dbReference>
<accession>A0A438F4Q4</accession>
<reference evidence="7 8" key="1">
    <citation type="journal article" date="2018" name="PLoS Genet.">
        <title>Population sequencing reveals clonal diversity and ancestral inbreeding in the grapevine cultivar Chardonnay.</title>
        <authorList>
            <person name="Roach M.J."/>
            <person name="Johnson D.L."/>
            <person name="Bohlmann J."/>
            <person name="van Vuuren H.J."/>
            <person name="Jones S.J."/>
            <person name="Pretorius I.S."/>
            <person name="Schmidt S.A."/>
            <person name="Borneman A.R."/>
        </authorList>
    </citation>
    <scope>NUCLEOTIDE SEQUENCE [LARGE SCALE GENOMIC DNA]</scope>
    <source>
        <strain evidence="8">cv. Chardonnay</strain>
        <tissue evidence="7">Leaf</tissue>
    </source>
</reference>
<keyword evidence="4 7" id="KW-0808">Transferase</keyword>
<dbReference type="UniPathway" id="UPA00845"/>
<evidence type="ECO:0000256" key="5">
    <source>
        <dbReference type="RuleBase" id="RU362027"/>
    </source>
</evidence>
<name>A0A438F4Q4_VITVI</name>
<dbReference type="CDD" id="cd06429">
    <property type="entry name" value="GT8_like_1"/>
    <property type="match status" value="1"/>
</dbReference>
<evidence type="ECO:0000256" key="4">
    <source>
        <dbReference type="ARBA" id="ARBA00022679"/>
    </source>
</evidence>
<evidence type="ECO:0000256" key="2">
    <source>
        <dbReference type="ARBA" id="ARBA00006351"/>
    </source>
</evidence>
<evidence type="ECO:0000313" key="7">
    <source>
        <dbReference type="EMBL" id="RVW54961.1"/>
    </source>
</evidence>
<dbReference type="PANTHER" id="PTHR32116">
    <property type="entry name" value="GALACTURONOSYLTRANSFERASE 4-RELATED"/>
    <property type="match status" value="1"/>
</dbReference>
<keyword evidence="3 5" id="KW-0328">Glycosyltransferase</keyword>
<feature type="region of interest" description="Disordered" evidence="6">
    <location>
        <begin position="104"/>
        <end position="149"/>
    </location>
</feature>
<dbReference type="Proteomes" id="UP000288805">
    <property type="component" value="Unassembled WGS sequence"/>
</dbReference>
<comment type="pathway">
    <text evidence="1 5">Glycan metabolism; pectin biosynthesis.</text>
</comment>
<dbReference type="Pfam" id="PF25557">
    <property type="entry name" value="GAUT_1"/>
    <property type="match status" value="1"/>
</dbReference>
<dbReference type="GO" id="GO:0000139">
    <property type="term" value="C:Golgi membrane"/>
    <property type="evidence" value="ECO:0007669"/>
    <property type="project" value="UniProtKB-SubCell"/>
</dbReference>
<evidence type="ECO:0000256" key="6">
    <source>
        <dbReference type="SAM" id="MobiDB-lite"/>
    </source>
</evidence>
<dbReference type="GO" id="GO:0047262">
    <property type="term" value="F:polygalacturonate 4-alpha-galacturonosyltransferase activity"/>
    <property type="evidence" value="ECO:0007669"/>
    <property type="project" value="InterPro"/>
</dbReference>
<comment type="similarity">
    <text evidence="2 5">Belongs to the glycosyltransferase 8 family.</text>
</comment>
<organism evidence="7 8">
    <name type="scientific">Vitis vinifera</name>
    <name type="common">Grape</name>
    <dbReference type="NCBI Taxonomy" id="29760"/>
    <lineage>
        <taxon>Eukaryota</taxon>
        <taxon>Viridiplantae</taxon>
        <taxon>Streptophyta</taxon>
        <taxon>Embryophyta</taxon>
        <taxon>Tracheophyta</taxon>
        <taxon>Spermatophyta</taxon>
        <taxon>Magnoliopsida</taxon>
        <taxon>eudicotyledons</taxon>
        <taxon>Gunneridae</taxon>
        <taxon>Pentapetalae</taxon>
        <taxon>rosids</taxon>
        <taxon>Vitales</taxon>
        <taxon>Vitaceae</taxon>
        <taxon>Viteae</taxon>
        <taxon>Vitis</taxon>
    </lineage>
</organism>
<keyword evidence="5" id="KW-0961">Cell wall biogenesis/degradation</keyword>
<evidence type="ECO:0000256" key="3">
    <source>
        <dbReference type="ARBA" id="ARBA00022676"/>
    </source>
</evidence>
<feature type="compositionally biased region" description="Polar residues" evidence="6">
    <location>
        <begin position="113"/>
        <end position="133"/>
    </location>
</feature>
<dbReference type="InterPro" id="IPR002495">
    <property type="entry name" value="Glyco_trans_8"/>
</dbReference>
<proteinExistence type="inferred from homology"/>
<comment type="caution">
    <text evidence="7">The sequence shown here is derived from an EMBL/GenBank/DDBJ whole genome shotgun (WGS) entry which is preliminary data.</text>
</comment>
<sequence length="628" mass="72076">MKQSWRWKRIAILYLLSLSVFCPLILLSERLKHVVFLGKKEFVEDLPSIKYRRDGETLSVVETEEDEGLKEPDLVVYRDGSKENPNSNISSGFTADLLGKNGTEHKVKEENKQNPQKKLATTSGGKEQSSLTKVQHDQSIRSQPQRVTDEKIKQIRDQVIRAKAYLNLAPPSSNSHLVKELRLRIKELERAVGEATKDSDLSRSALQRMRTMEASLSKASHIYTDCSALVSKLRAMTNRVEEQVRAQKSQATYLVELAGRTTPKGFHCLTMRLTAEYFALQPEEQNFPNQEKLNDGNLYHYAVFSDNVLACAVVVKSTISNAMYIAAMNPPLVEPHTLEATEQTDYLILVTIRNQLSLFDHFQDPEKIVFHVVTDSLNHPAMLMWFLLNPPGEATIQIQSVEKFEWLAAKYNSTLKKQNSHDSRYTSALNHLRFYLPDVFPQLDKIVLLDHDVVVQRDLSRLWSVDMKGKVNGAVETCQEVEPSFHRMDMFINFSDPMVAERFDAKTCTWAFGMNLFDLHEWRRQNLTAVYHKYLQMGLENPLWKAGSLPLGWVTFYKRTVALDRRWHALGLGYESGVGRSQIERAAVIQYDGVMKPWLEIGISKYKGYWSKHLNYGHPLLQQCNIHE</sequence>
<dbReference type="InterPro" id="IPR029993">
    <property type="entry name" value="GAUT"/>
</dbReference>
<dbReference type="Gene3D" id="3.90.550.10">
    <property type="entry name" value="Spore Coat Polysaccharide Biosynthesis Protein SpsA, Chain A"/>
    <property type="match status" value="1"/>
</dbReference>
<evidence type="ECO:0000313" key="8">
    <source>
        <dbReference type="Proteomes" id="UP000288805"/>
    </source>
</evidence>
<dbReference type="GO" id="GO:0071555">
    <property type="term" value="P:cell wall organization"/>
    <property type="evidence" value="ECO:0007669"/>
    <property type="project" value="UniProtKB-KW"/>
</dbReference>
<dbReference type="AlphaFoldDB" id="A0A438F4Q4"/>
<dbReference type="EC" id="2.4.1.-" evidence="5"/>
<dbReference type="PANTHER" id="PTHR32116:SF0">
    <property type="entry name" value="GALACTURONOSYLTRANSFERASE 6-RELATED"/>
    <property type="match status" value="1"/>
</dbReference>
<keyword evidence="5" id="KW-0333">Golgi apparatus</keyword>
<dbReference type="InterPro" id="IPR029044">
    <property type="entry name" value="Nucleotide-diphossugar_trans"/>
</dbReference>
<protein>
    <recommendedName>
        <fullName evidence="5">Hexosyltransferase</fullName>
        <ecNumber evidence="5">2.4.1.-</ecNumber>
    </recommendedName>
</protein>
<evidence type="ECO:0000256" key="1">
    <source>
        <dbReference type="ARBA" id="ARBA00004877"/>
    </source>
</evidence>
<dbReference type="GO" id="GO:0045489">
    <property type="term" value="P:pectin biosynthetic process"/>
    <property type="evidence" value="ECO:0007669"/>
    <property type="project" value="UniProtKB-UniPathway"/>
</dbReference>
<comment type="subcellular location">
    <subcellularLocation>
        <location evidence="5">Golgi apparatus membrane</location>
        <topology evidence="5">Single-pass type II membrane protein</topology>
    </subcellularLocation>
</comment>
<gene>
    <name evidence="7" type="primary">GAUT6_2</name>
    <name evidence="7" type="ORF">CK203_096340</name>
</gene>